<evidence type="ECO:0008006" key="8">
    <source>
        <dbReference type="Google" id="ProtNLM"/>
    </source>
</evidence>
<protein>
    <recommendedName>
        <fullName evidence="8">Glutathione S-transferase</fullName>
    </recommendedName>
</protein>
<proteinExistence type="inferred from homology"/>
<dbReference type="Gene3D" id="3.40.30.10">
    <property type="entry name" value="Glutaredoxin"/>
    <property type="match status" value="1"/>
</dbReference>
<dbReference type="AlphaFoldDB" id="A0A9W7AF11"/>
<dbReference type="Pfam" id="PF02798">
    <property type="entry name" value="GST_N"/>
    <property type="match status" value="1"/>
</dbReference>
<dbReference type="InterPro" id="IPR040079">
    <property type="entry name" value="Glutathione_S-Trfase"/>
</dbReference>
<evidence type="ECO:0000259" key="5">
    <source>
        <dbReference type="PROSITE" id="PS50405"/>
    </source>
</evidence>
<feature type="domain" description="GST C-terminal" evidence="5">
    <location>
        <begin position="55"/>
        <end position="217"/>
    </location>
</feature>
<dbReference type="SFLD" id="SFLDS00019">
    <property type="entry name" value="Glutathione_Transferase_(cytos"/>
    <property type="match status" value="1"/>
</dbReference>
<dbReference type="PROSITE" id="PS50405">
    <property type="entry name" value="GST_CTER"/>
    <property type="match status" value="1"/>
</dbReference>
<dbReference type="SUPFAM" id="SSF52833">
    <property type="entry name" value="Thioredoxin-like"/>
    <property type="match status" value="1"/>
</dbReference>
<evidence type="ECO:0000256" key="2">
    <source>
        <dbReference type="RuleBase" id="RU003494"/>
    </source>
</evidence>
<dbReference type="EMBL" id="BRXY01000132">
    <property type="protein sequence ID" value="GMH69391.1"/>
    <property type="molecule type" value="Genomic_DNA"/>
</dbReference>
<feature type="domain" description="GST N-terminal" evidence="4">
    <location>
        <begin position="1"/>
        <end position="90"/>
    </location>
</feature>
<dbReference type="InterPro" id="IPR004045">
    <property type="entry name" value="Glutathione_S-Trfase_N"/>
</dbReference>
<dbReference type="InterPro" id="IPR004046">
    <property type="entry name" value="GST_C"/>
</dbReference>
<dbReference type="Gene3D" id="1.20.1050.10">
    <property type="match status" value="1"/>
</dbReference>
<dbReference type="InterPro" id="IPR036282">
    <property type="entry name" value="Glutathione-S-Trfase_C_sf"/>
</dbReference>
<feature type="signal peptide" evidence="3">
    <location>
        <begin position="1"/>
        <end position="18"/>
    </location>
</feature>
<sequence>MRSLLLVTAILTLPFSNALSSGLTLYGSQGSRSPLVNWYMNELGVDYEMLPPRPNPHPFGQVPVLTDGDDVIFESGAILLHIANKFDKAFKPSHTPWVVWANTCLDPICFKENERGQVIGTSLGKPNRKIDVLEEMLGQSDFLVSNEFSVADCAVASYLNYVPLFNPDASLSSIPNTVKYMSRMASRPAFVEAFGEGHAGLVQVKCEEFLNSSGGPAGEKKIFGIF</sequence>
<dbReference type="Proteomes" id="UP001165085">
    <property type="component" value="Unassembled WGS sequence"/>
</dbReference>
<reference evidence="7" key="1">
    <citation type="journal article" date="2023" name="Commun. Biol.">
        <title>Genome analysis of Parmales, the sister group of diatoms, reveals the evolutionary specialization of diatoms from phago-mixotrophs to photoautotrophs.</title>
        <authorList>
            <person name="Ban H."/>
            <person name="Sato S."/>
            <person name="Yoshikawa S."/>
            <person name="Yamada K."/>
            <person name="Nakamura Y."/>
            <person name="Ichinomiya M."/>
            <person name="Sato N."/>
            <person name="Blanc-Mathieu R."/>
            <person name="Endo H."/>
            <person name="Kuwata A."/>
            <person name="Ogata H."/>
        </authorList>
    </citation>
    <scope>NUCLEOTIDE SEQUENCE [LARGE SCALE GENOMIC DNA]</scope>
    <source>
        <strain evidence="7">NIES 3701</strain>
    </source>
</reference>
<evidence type="ECO:0000313" key="6">
    <source>
        <dbReference type="EMBL" id="GMH69391.1"/>
    </source>
</evidence>
<feature type="chain" id="PRO_5040746880" description="Glutathione S-transferase" evidence="3">
    <location>
        <begin position="19"/>
        <end position="226"/>
    </location>
</feature>
<comment type="caution">
    <text evidence="6">The sequence shown here is derived from an EMBL/GenBank/DDBJ whole genome shotgun (WGS) entry which is preliminary data.</text>
</comment>
<dbReference type="PROSITE" id="PS50404">
    <property type="entry name" value="GST_NTER"/>
    <property type="match status" value="1"/>
</dbReference>
<accession>A0A9W7AF11</accession>
<dbReference type="SUPFAM" id="SSF47616">
    <property type="entry name" value="GST C-terminal domain-like"/>
    <property type="match status" value="1"/>
</dbReference>
<keyword evidence="3" id="KW-0732">Signal</keyword>
<gene>
    <name evidence="6" type="ORF">TrST_g11082</name>
</gene>
<dbReference type="Pfam" id="PF00043">
    <property type="entry name" value="GST_C"/>
    <property type="match status" value="1"/>
</dbReference>
<organism evidence="6 7">
    <name type="scientific">Triparma strigata</name>
    <dbReference type="NCBI Taxonomy" id="1606541"/>
    <lineage>
        <taxon>Eukaryota</taxon>
        <taxon>Sar</taxon>
        <taxon>Stramenopiles</taxon>
        <taxon>Ochrophyta</taxon>
        <taxon>Bolidophyceae</taxon>
        <taxon>Parmales</taxon>
        <taxon>Triparmaceae</taxon>
        <taxon>Triparma</taxon>
    </lineage>
</organism>
<dbReference type="InterPro" id="IPR010987">
    <property type="entry name" value="Glutathione-S-Trfase_C-like"/>
</dbReference>
<comment type="similarity">
    <text evidence="1 2">Belongs to the GST superfamily.</text>
</comment>
<name>A0A9W7AF11_9STRA</name>
<evidence type="ECO:0000256" key="1">
    <source>
        <dbReference type="ARBA" id="ARBA00007409"/>
    </source>
</evidence>
<dbReference type="PANTHER" id="PTHR44051">
    <property type="entry name" value="GLUTATHIONE S-TRANSFERASE-RELATED"/>
    <property type="match status" value="1"/>
</dbReference>
<keyword evidence="7" id="KW-1185">Reference proteome</keyword>
<dbReference type="PANTHER" id="PTHR44051:SF8">
    <property type="entry name" value="GLUTATHIONE S-TRANSFERASE GSTA"/>
    <property type="match status" value="1"/>
</dbReference>
<dbReference type="CDD" id="cd03046">
    <property type="entry name" value="GST_N_GTT1_like"/>
    <property type="match status" value="1"/>
</dbReference>
<evidence type="ECO:0000313" key="7">
    <source>
        <dbReference type="Proteomes" id="UP001165085"/>
    </source>
</evidence>
<evidence type="ECO:0000259" key="4">
    <source>
        <dbReference type="PROSITE" id="PS50404"/>
    </source>
</evidence>
<dbReference type="InterPro" id="IPR036249">
    <property type="entry name" value="Thioredoxin-like_sf"/>
</dbReference>
<dbReference type="OrthoDB" id="422574at2759"/>
<evidence type="ECO:0000256" key="3">
    <source>
        <dbReference type="SAM" id="SignalP"/>
    </source>
</evidence>